<dbReference type="InterPro" id="IPR038883">
    <property type="entry name" value="AN11006-like"/>
</dbReference>
<keyword evidence="2" id="KW-1185">Reference proteome</keyword>
<name>A0AAN6ZR03_9PEZI</name>
<gene>
    <name evidence="1" type="ORF">C8A00DRAFT_38839</name>
</gene>
<reference evidence="1" key="2">
    <citation type="submission" date="2023-05" db="EMBL/GenBank/DDBJ databases">
        <authorList>
            <consortium name="Lawrence Berkeley National Laboratory"/>
            <person name="Steindorff A."/>
            <person name="Hensen N."/>
            <person name="Bonometti L."/>
            <person name="Westerberg I."/>
            <person name="Brannstrom I.O."/>
            <person name="Guillou S."/>
            <person name="Cros-Aarteil S."/>
            <person name="Calhoun S."/>
            <person name="Haridas S."/>
            <person name="Kuo A."/>
            <person name="Mondo S."/>
            <person name="Pangilinan J."/>
            <person name="Riley R."/>
            <person name="Labutti K."/>
            <person name="Andreopoulos B."/>
            <person name="Lipzen A."/>
            <person name="Chen C."/>
            <person name="Yanf M."/>
            <person name="Daum C."/>
            <person name="Ng V."/>
            <person name="Clum A."/>
            <person name="Ohm R."/>
            <person name="Martin F."/>
            <person name="Silar P."/>
            <person name="Natvig D."/>
            <person name="Lalanne C."/>
            <person name="Gautier V."/>
            <person name="Ament-Velasquez S.L."/>
            <person name="Kruys A."/>
            <person name="Hutchinson M.I."/>
            <person name="Powell A.J."/>
            <person name="Barry K."/>
            <person name="Miller A.N."/>
            <person name="Grigoriev I.V."/>
            <person name="Debuchy R."/>
            <person name="Gladieux P."/>
            <person name="Thoren M.H."/>
            <person name="Johannesson H."/>
        </authorList>
    </citation>
    <scope>NUCLEOTIDE SEQUENCE</scope>
    <source>
        <strain evidence="1">CBS 538.74</strain>
    </source>
</reference>
<dbReference type="PANTHER" id="PTHR42085:SF6">
    <property type="entry name" value="F-BOX DOMAIN-CONTAINING PROTEIN"/>
    <property type="match status" value="1"/>
</dbReference>
<evidence type="ECO:0000313" key="1">
    <source>
        <dbReference type="EMBL" id="KAK4148580.1"/>
    </source>
</evidence>
<protein>
    <recommendedName>
        <fullName evidence="3">F-box domain-containing protein</fullName>
    </recommendedName>
</protein>
<organism evidence="1 2">
    <name type="scientific">Chaetomidium leptoderma</name>
    <dbReference type="NCBI Taxonomy" id="669021"/>
    <lineage>
        <taxon>Eukaryota</taxon>
        <taxon>Fungi</taxon>
        <taxon>Dikarya</taxon>
        <taxon>Ascomycota</taxon>
        <taxon>Pezizomycotina</taxon>
        <taxon>Sordariomycetes</taxon>
        <taxon>Sordariomycetidae</taxon>
        <taxon>Sordariales</taxon>
        <taxon>Chaetomiaceae</taxon>
        <taxon>Chaetomidium</taxon>
    </lineage>
</organism>
<dbReference type="PANTHER" id="PTHR42085">
    <property type="entry name" value="F-BOX DOMAIN-CONTAINING PROTEIN"/>
    <property type="match status" value="1"/>
</dbReference>
<proteinExistence type="predicted"/>
<dbReference type="AlphaFoldDB" id="A0AAN6ZR03"/>
<dbReference type="EMBL" id="MU857317">
    <property type="protein sequence ID" value="KAK4148580.1"/>
    <property type="molecule type" value="Genomic_DNA"/>
</dbReference>
<evidence type="ECO:0008006" key="3">
    <source>
        <dbReference type="Google" id="ProtNLM"/>
    </source>
</evidence>
<sequence length="597" mass="67377">MRGIEDQLPRPPALLRLPPHLRHRIYLHIGIARCDGRPNTYYLDGRKELPGFTSAFDPPPTRNFTGLLRSCRDLYTEVAALLYSANQFVIHAGKASLNPLQALSPTAIASLTSLKIVLNECSCHHPVDSSDYPPHCCHEDVEHEPEPNGTRARCAQDHASTHRRPLLDPVSPGLDSTSSKLVAQVLLTSWNDAAVYLSPYVRPGRLALSLVCDINHQHEYALEAGRLAVAPLALFPPLKDCHIRLCKRWDRALQRLAERAVLQACPKPSPLRFASARAQSALVTLPRELRLLILEYTDLVTPWKEVTWCRRYPRCYQVCRPPCDPEGRGPPCPPHLHHGCRLSQCVGVPSGWPPPPGGPGCFCRRRHAAFSFTCNCWAPPTSLFLVCHALYRDAQLVFFSRNRFIVHDVQAWPGLTLDCTGQTPPPDPETASIIDEPSYPYSRLAASHFLREFVPASCLAHLRLLELVFPPYWPESWPVDGHPAIVDWRDTVRWLHGKIDAPALTIRVVFADFLRNPAGSRIGTTKDEGKQIVRGYMHVIRPLGPLLEHDRLAALYVQAAFPWAWPRDVGLRQLLEPDDSWIRELARQERRLKERLE</sequence>
<accession>A0AAN6ZR03</accession>
<feature type="non-terminal residue" evidence="1">
    <location>
        <position position="597"/>
    </location>
</feature>
<comment type="caution">
    <text evidence="1">The sequence shown here is derived from an EMBL/GenBank/DDBJ whole genome shotgun (WGS) entry which is preliminary data.</text>
</comment>
<dbReference type="Proteomes" id="UP001302745">
    <property type="component" value="Unassembled WGS sequence"/>
</dbReference>
<reference evidence="1" key="1">
    <citation type="journal article" date="2023" name="Mol. Phylogenet. Evol.">
        <title>Genome-scale phylogeny and comparative genomics of the fungal order Sordariales.</title>
        <authorList>
            <person name="Hensen N."/>
            <person name="Bonometti L."/>
            <person name="Westerberg I."/>
            <person name="Brannstrom I.O."/>
            <person name="Guillou S."/>
            <person name="Cros-Aarteil S."/>
            <person name="Calhoun S."/>
            <person name="Haridas S."/>
            <person name="Kuo A."/>
            <person name="Mondo S."/>
            <person name="Pangilinan J."/>
            <person name="Riley R."/>
            <person name="LaButti K."/>
            <person name="Andreopoulos B."/>
            <person name="Lipzen A."/>
            <person name="Chen C."/>
            <person name="Yan M."/>
            <person name="Daum C."/>
            <person name="Ng V."/>
            <person name="Clum A."/>
            <person name="Steindorff A."/>
            <person name="Ohm R.A."/>
            <person name="Martin F."/>
            <person name="Silar P."/>
            <person name="Natvig D.O."/>
            <person name="Lalanne C."/>
            <person name="Gautier V."/>
            <person name="Ament-Velasquez S.L."/>
            <person name="Kruys A."/>
            <person name="Hutchinson M.I."/>
            <person name="Powell A.J."/>
            <person name="Barry K."/>
            <person name="Miller A.N."/>
            <person name="Grigoriev I.V."/>
            <person name="Debuchy R."/>
            <person name="Gladieux P."/>
            <person name="Hiltunen Thoren M."/>
            <person name="Johannesson H."/>
        </authorList>
    </citation>
    <scope>NUCLEOTIDE SEQUENCE</scope>
    <source>
        <strain evidence="1">CBS 538.74</strain>
    </source>
</reference>
<evidence type="ECO:0000313" key="2">
    <source>
        <dbReference type="Proteomes" id="UP001302745"/>
    </source>
</evidence>